<dbReference type="Pfam" id="PF16507">
    <property type="entry name" value="HEAT_PSME4_mid"/>
    <property type="match status" value="1"/>
</dbReference>
<evidence type="ECO:0000259" key="10">
    <source>
        <dbReference type="Pfam" id="PF11919"/>
    </source>
</evidence>
<dbReference type="InterPro" id="IPR016024">
    <property type="entry name" value="ARM-type_fold"/>
</dbReference>
<keyword evidence="14" id="KW-1185">Reference proteome</keyword>
<dbReference type="Proteomes" id="UP001497644">
    <property type="component" value="Chromosome 7"/>
</dbReference>
<keyword evidence="8" id="KW-0539">Nucleus</keyword>
<keyword evidence="4" id="KW-0963">Cytoplasm</keyword>
<feature type="region of interest" description="Disordered" evidence="9">
    <location>
        <begin position="1"/>
        <end position="27"/>
    </location>
</feature>
<evidence type="ECO:0000256" key="2">
    <source>
        <dbReference type="ARBA" id="ARBA00004496"/>
    </source>
</evidence>
<dbReference type="PANTHER" id="PTHR32170:SF3">
    <property type="entry name" value="PROTEASOME ACTIVATOR COMPLEX SUBUNIT 4"/>
    <property type="match status" value="1"/>
</dbReference>
<feature type="domain" description="Proteasome activator complex subunit 4 C-terminal" evidence="10">
    <location>
        <begin position="1781"/>
        <end position="1869"/>
    </location>
</feature>
<evidence type="ECO:0000256" key="9">
    <source>
        <dbReference type="SAM" id="MobiDB-lite"/>
    </source>
</evidence>
<comment type="similarity">
    <text evidence="3">Belongs to the BLM10 family.</text>
</comment>
<reference evidence="13" key="1">
    <citation type="submission" date="2024-04" db="EMBL/GenBank/DDBJ databases">
        <authorList>
            <consortium name="Molecular Ecology Group"/>
        </authorList>
    </citation>
    <scope>NUCLEOTIDE SEQUENCE</scope>
</reference>
<proteinExistence type="inferred from homology"/>
<dbReference type="InterPro" id="IPR032430">
    <property type="entry name" value="Blm10_mid"/>
</dbReference>
<evidence type="ECO:0000256" key="7">
    <source>
        <dbReference type="ARBA" id="ARBA00023204"/>
    </source>
</evidence>
<keyword evidence="5" id="KW-0677">Repeat</keyword>
<sequence length="1869" mass="215585">MESEMIIDECNSSEEDSPTNPRRLLSSRRDLGFQPQKELVYNKLLPYTDELDEESRVWLAEIKGNLGRAVMLRELNPGCVFWSGKLNIYIKLYGMKFSKEDHIAFVKLMYELVTIPNLEPNLINKFCTTLVLLLKKKELISPDELELPWRPLYEITRLLRENLAGIYRHPILLKNILHCVIRSVKIYFPLNATQEILDELRPTFCPLDNMTMRTSLQTLECFLPLQLPPEHHSIGHQLWFDEFMTMWKVCHNAPQWENNMMSLMARLATCNIGYIDWEPHFPLMFTRFIRCLNLPVTYKQTQSSKIHKLEIAPIAMWIVAVLGNGSSAQMYLEKFLKTIETYFHPANFGRWLGKLKDLLIKLPHLFILRLHKERYAKPTWETSIPDNYKLTDSDVDAFVKSMLPVAMTAMFSKFGVNDACHALQYLATMRPNLVIPDMLERMYSTFDSLTEPHKLTASMICMVAVARPMVQGSRNINTDYTFSEGPMHVLPLLFSSLPGIDPNDIAKCFATFRFISVYATLIPIVDSSRSTATMTEDERMICEATSRFEDFILQFLDRVFMFIDSSSLESVRLENRDGDLKSKLESIAETALSGVCTTLLMETSDAIFESALHKLRTFMTERILETKVAGQLAAVVCKSFSRFNGRDTLRALVPVLAQTILPLVSEEEDVLKEENLDHRLLHAILILSAIVDTPGSNLIPHMDTLLKVLDRVLLLRSIDGNKLACHLLKCILWSLSTITPCQYRSSKRDYNDPDYPYIRDWGQSVNIDNFCIKWYIPGKEEIAAIQQIFSRYLTVQIDKLNGYCKDSRALSREELLASLNIICCIIRGSESVLPVWTEARLEVVKSSLESNISIVPVYGMSEHVTMPDGSNVRHHLAEIMSQVQRTMLENAEDNTKSFFVLIRIWTSLLLGKIRLRELHDERRKTFQIAKRIFEDKLVGNKNRMGPLILERCDIQHEYRLLAQSVALTETHKRIMLELFTLAISRYADVRSKAQASLFSALKNFPYSYTFIVPRLIDILAKDTEEYHDAYKGVLYMLLGPQHAPIITEGDWNVLRSLWPAIVLSKPSEKLSVIRLKENIVDTISKCFYMNMIELEVPDRCLIAARALWEGFPQPTLPQPNEIETQKGAQNLKQLSESNLAMYTGILDELLRCILEESLHWRHKLMAMSFIRDLVHPNQVYSAKMVRYFLQALIHDSLEERKIAIKTVIFMLKQQKRKHPKVTVDICSLSDKSILEEKEQSQSRIITPGIRDDNFWLQYNYETRPLTTKQWDESRYVHQPYVGYYVWPKILEVYAPSSQQPCLDMEIRELTDCEREVHLFFDNPQNIEKLISYLSLEEKKGKDKFNASRCFLFKGLFRNHGIVHLKYFLPHLERLVTDKHESSQRCAAEITTGIIRGAKHWPFQMAHNMWQALLPIIKTALANLTEETVVDWGICFATAQQRRDPNRHHWLLECLMEEPPLKDSESSFVECGRLYVLQSALNQQSWRVTELLQRLLVRLENRLLTNPFQNVRERLGSMLVTVFDVDLKFPHGSSNTAIPQMQTLIDKIIPKLKQLIEDDDATKLNDLDKENLLEKVANVSFDELKKVSKAEEEEVPKRLLKTVCKWIIGSLSRSQYSATPGFYEIFPIICQLENSEADEELNKLCLCTLATLAQAFTLPEVMSIALTAVKTMSEHSSWSARFTSLEFLQVLVFHNMGIILSNISWIDCVKNIVLRLLEDERLEVREKASLVLGGLLHCTFITDGEKLLEEFKRKARTRLHKKNSSIDMNASRNAEKIDAIRIRHTGVLGLCAFIRAHPYDVPKYVPSVFEHLGSHMNDPQPIPMTIRKTLSDFKRTHYDGWTGMNGHAQHFTEEQLAVLQDLTVPPSHYA</sequence>
<evidence type="ECO:0008006" key="15">
    <source>
        <dbReference type="Google" id="ProtNLM"/>
    </source>
</evidence>
<feature type="domain" description="Proteasome activator Blm10 middle HEAT repeats region" evidence="11">
    <location>
        <begin position="332"/>
        <end position="825"/>
    </location>
</feature>
<dbReference type="Pfam" id="PF11919">
    <property type="entry name" value="PSME4_C"/>
    <property type="match status" value="1"/>
</dbReference>
<organism evidence="13 14">
    <name type="scientific">Lasius platythorax</name>
    <dbReference type="NCBI Taxonomy" id="488582"/>
    <lineage>
        <taxon>Eukaryota</taxon>
        <taxon>Metazoa</taxon>
        <taxon>Ecdysozoa</taxon>
        <taxon>Arthropoda</taxon>
        <taxon>Hexapoda</taxon>
        <taxon>Insecta</taxon>
        <taxon>Pterygota</taxon>
        <taxon>Neoptera</taxon>
        <taxon>Endopterygota</taxon>
        <taxon>Hymenoptera</taxon>
        <taxon>Apocrita</taxon>
        <taxon>Aculeata</taxon>
        <taxon>Formicoidea</taxon>
        <taxon>Formicidae</taxon>
        <taxon>Formicinae</taxon>
        <taxon>Lasius</taxon>
        <taxon>Lasius</taxon>
    </lineage>
</organism>
<evidence type="ECO:0000256" key="8">
    <source>
        <dbReference type="ARBA" id="ARBA00023242"/>
    </source>
</evidence>
<evidence type="ECO:0000256" key="4">
    <source>
        <dbReference type="ARBA" id="ARBA00022490"/>
    </source>
</evidence>
<evidence type="ECO:0000256" key="6">
    <source>
        <dbReference type="ARBA" id="ARBA00022763"/>
    </source>
</evidence>
<comment type="subcellular location">
    <subcellularLocation>
        <location evidence="2">Cytoplasm</location>
    </subcellularLocation>
    <subcellularLocation>
        <location evidence="1">Nucleus speckle</location>
    </subcellularLocation>
</comment>
<dbReference type="GO" id="GO:0005829">
    <property type="term" value="C:cytosol"/>
    <property type="evidence" value="ECO:0007669"/>
    <property type="project" value="TreeGrafter"/>
</dbReference>
<accession>A0AAV2P7D9</accession>
<evidence type="ECO:0000313" key="13">
    <source>
        <dbReference type="EMBL" id="CAL1687520.1"/>
    </source>
</evidence>
<dbReference type="GO" id="GO:0070628">
    <property type="term" value="F:proteasome binding"/>
    <property type="evidence" value="ECO:0007669"/>
    <property type="project" value="InterPro"/>
</dbReference>
<dbReference type="SUPFAM" id="SSF48371">
    <property type="entry name" value="ARM repeat"/>
    <property type="match status" value="2"/>
</dbReference>
<dbReference type="PANTHER" id="PTHR32170">
    <property type="entry name" value="PROTEASOME ACTIVATOR COMPLEX SUBUNIT 4"/>
    <property type="match status" value="1"/>
</dbReference>
<name>A0AAV2P7D9_9HYME</name>
<evidence type="ECO:0000313" key="14">
    <source>
        <dbReference type="Proteomes" id="UP001497644"/>
    </source>
</evidence>
<feature type="domain" description="Proteasome activator complex subunit 4-like HEAT repeat-like" evidence="12">
    <location>
        <begin position="1183"/>
        <end position="1478"/>
    </location>
</feature>
<evidence type="ECO:0000256" key="3">
    <source>
        <dbReference type="ARBA" id="ARBA00005739"/>
    </source>
</evidence>
<dbReference type="Gene3D" id="1.25.10.10">
    <property type="entry name" value="Leucine-rich Repeat Variant"/>
    <property type="match status" value="1"/>
</dbReference>
<evidence type="ECO:0000256" key="5">
    <source>
        <dbReference type="ARBA" id="ARBA00022737"/>
    </source>
</evidence>
<dbReference type="InterPro" id="IPR035309">
    <property type="entry name" value="PSME4"/>
</dbReference>
<dbReference type="EMBL" id="OZ034830">
    <property type="protein sequence ID" value="CAL1687520.1"/>
    <property type="molecule type" value="Genomic_DNA"/>
</dbReference>
<dbReference type="InterPro" id="IPR011989">
    <property type="entry name" value="ARM-like"/>
</dbReference>
<keyword evidence="7" id="KW-0234">DNA repair</keyword>
<feature type="compositionally biased region" description="Acidic residues" evidence="9">
    <location>
        <begin position="1"/>
        <end position="17"/>
    </location>
</feature>
<evidence type="ECO:0000259" key="11">
    <source>
        <dbReference type="Pfam" id="PF16507"/>
    </source>
</evidence>
<dbReference type="InterPro" id="IPR021843">
    <property type="entry name" value="PSME4_C"/>
</dbReference>
<gene>
    <name evidence="13" type="ORF">LPLAT_LOCUS12711</name>
</gene>
<dbReference type="GO" id="GO:0010499">
    <property type="term" value="P:proteasomal ubiquitin-independent protein catabolic process"/>
    <property type="evidence" value="ECO:0007669"/>
    <property type="project" value="TreeGrafter"/>
</dbReference>
<dbReference type="GO" id="GO:0016504">
    <property type="term" value="F:peptidase activator activity"/>
    <property type="evidence" value="ECO:0007669"/>
    <property type="project" value="InterPro"/>
</dbReference>
<dbReference type="GO" id="GO:0006281">
    <property type="term" value="P:DNA repair"/>
    <property type="evidence" value="ECO:0007669"/>
    <property type="project" value="UniProtKB-KW"/>
</dbReference>
<dbReference type="GO" id="GO:0016607">
    <property type="term" value="C:nuclear speck"/>
    <property type="evidence" value="ECO:0007669"/>
    <property type="project" value="UniProtKB-SubCell"/>
</dbReference>
<dbReference type="InterPro" id="IPR055455">
    <property type="entry name" value="HEAT_PSME4"/>
</dbReference>
<protein>
    <recommendedName>
        <fullName evidence="15">Proteasome activator complex subunit 4</fullName>
    </recommendedName>
</protein>
<keyword evidence="6" id="KW-0227">DNA damage</keyword>
<evidence type="ECO:0000256" key="1">
    <source>
        <dbReference type="ARBA" id="ARBA00004324"/>
    </source>
</evidence>
<evidence type="ECO:0000259" key="12">
    <source>
        <dbReference type="Pfam" id="PF23096"/>
    </source>
</evidence>
<dbReference type="Pfam" id="PF23096">
    <property type="entry name" value="HEAT_PSME4"/>
    <property type="match status" value="1"/>
</dbReference>